<accession>A0A835V1X0</accession>
<dbReference type="EMBL" id="JADCNM010000005">
    <property type="protein sequence ID" value="KAG0482437.1"/>
    <property type="molecule type" value="Genomic_DNA"/>
</dbReference>
<reference evidence="1 2" key="1">
    <citation type="journal article" date="2020" name="Nat. Food">
        <title>A phased Vanilla planifolia genome enables genetic improvement of flavour and production.</title>
        <authorList>
            <person name="Hasing T."/>
            <person name="Tang H."/>
            <person name="Brym M."/>
            <person name="Khazi F."/>
            <person name="Huang T."/>
            <person name="Chambers A.H."/>
        </authorList>
    </citation>
    <scope>NUCLEOTIDE SEQUENCE [LARGE SCALE GENOMIC DNA]</scope>
    <source>
        <tissue evidence="1">Leaf</tissue>
    </source>
</reference>
<dbReference type="Proteomes" id="UP000639772">
    <property type="component" value="Unassembled WGS sequence"/>
</dbReference>
<organism evidence="1 2">
    <name type="scientific">Vanilla planifolia</name>
    <name type="common">Vanilla</name>
    <dbReference type="NCBI Taxonomy" id="51239"/>
    <lineage>
        <taxon>Eukaryota</taxon>
        <taxon>Viridiplantae</taxon>
        <taxon>Streptophyta</taxon>
        <taxon>Embryophyta</taxon>
        <taxon>Tracheophyta</taxon>
        <taxon>Spermatophyta</taxon>
        <taxon>Magnoliopsida</taxon>
        <taxon>Liliopsida</taxon>
        <taxon>Asparagales</taxon>
        <taxon>Orchidaceae</taxon>
        <taxon>Vanilloideae</taxon>
        <taxon>Vanilleae</taxon>
        <taxon>Vanilla</taxon>
    </lineage>
</organism>
<evidence type="ECO:0000313" key="1">
    <source>
        <dbReference type="EMBL" id="KAG0482437.1"/>
    </source>
</evidence>
<comment type="caution">
    <text evidence="1">The sequence shown here is derived from an EMBL/GenBank/DDBJ whole genome shotgun (WGS) entry which is preliminary data.</text>
</comment>
<proteinExistence type="predicted"/>
<protein>
    <submittedName>
        <fullName evidence="1">Uncharacterized protein</fullName>
    </submittedName>
</protein>
<sequence>MVCEAAGRAEVAADGRRFGERLSATDSCGRAEEDKTLGLNEPAEEVAAVASRWLFVRLERGDDRDEHQKRDM</sequence>
<evidence type="ECO:0000313" key="2">
    <source>
        <dbReference type="Proteomes" id="UP000639772"/>
    </source>
</evidence>
<dbReference type="AlphaFoldDB" id="A0A835V1X0"/>
<name>A0A835V1X0_VANPL</name>
<gene>
    <name evidence="1" type="ORF">HPP92_010521</name>
</gene>